<accession>A0AAW7M5Z5</accession>
<dbReference type="InterPro" id="IPR018929">
    <property type="entry name" value="DUF2510"/>
</dbReference>
<dbReference type="Pfam" id="PF10708">
    <property type="entry name" value="DUF2510"/>
    <property type="match status" value="1"/>
</dbReference>
<evidence type="ECO:0000256" key="2">
    <source>
        <dbReference type="SAM" id="Phobius"/>
    </source>
</evidence>
<proteinExistence type="predicted"/>
<dbReference type="Proteomes" id="UP001172737">
    <property type="component" value="Unassembled WGS sequence"/>
</dbReference>
<keyword evidence="2" id="KW-0812">Transmembrane</keyword>
<evidence type="ECO:0000256" key="1">
    <source>
        <dbReference type="SAM" id="MobiDB-lite"/>
    </source>
</evidence>
<gene>
    <name evidence="4" type="ORF">QQX10_10270</name>
</gene>
<sequence length="281" mass="28195">MSDQTSAPAATEDYAAPPELPPALPPAGWYSDPAQAGMQRYWDGAAWTQHRQSQPAASASAAPPRRRGRVVLAVVGGIAAVAVVGSLVYSGVTQAIAGVTGSAGDSRALTAAAPATGVEVPVMGGRGTITLDPSWEDISEVSGTDAMEAQIVEETGIDSQVAGAWLLAGDLVDGGVALLAYSAGDVGGPSAPRIEAHAFLQSSTAGIDDVVVTSEGAVTTAAGLDGYIIEYGFPLYGIQLTNAIGVVVEGSSVMIVSTNGNDELGSGVAELESVLNSLTLD</sequence>
<name>A0AAW7M5Z5_9MICO</name>
<feature type="region of interest" description="Disordered" evidence="1">
    <location>
        <begin position="1"/>
        <end position="30"/>
    </location>
</feature>
<keyword evidence="2" id="KW-1133">Transmembrane helix</keyword>
<evidence type="ECO:0000259" key="3">
    <source>
        <dbReference type="Pfam" id="PF10708"/>
    </source>
</evidence>
<keyword evidence="2" id="KW-0472">Membrane</keyword>
<dbReference type="EMBL" id="JAUHPX010000005">
    <property type="protein sequence ID" value="MDN4488552.1"/>
    <property type="molecule type" value="Genomic_DNA"/>
</dbReference>
<evidence type="ECO:0000313" key="5">
    <source>
        <dbReference type="Proteomes" id="UP001172737"/>
    </source>
</evidence>
<protein>
    <submittedName>
        <fullName evidence="4">DUF2510 domain-containing protein</fullName>
    </submittedName>
</protein>
<organism evidence="4 5">
    <name type="scientific">Demequina lignilytica</name>
    <dbReference type="NCBI Taxonomy" id="3051663"/>
    <lineage>
        <taxon>Bacteria</taxon>
        <taxon>Bacillati</taxon>
        <taxon>Actinomycetota</taxon>
        <taxon>Actinomycetes</taxon>
        <taxon>Micrococcales</taxon>
        <taxon>Demequinaceae</taxon>
        <taxon>Demequina</taxon>
    </lineage>
</organism>
<feature type="domain" description="DUF2510" evidence="3">
    <location>
        <begin position="27"/>
        <end position="59"/>
    </location>
</feature>
<comment type="caution">
    <text evidence="4">The sequence shown here is derived from an EMBL/GenBank/DDBJ whole genome shotgun (WGS) entry which is preliminary data.</text>
</comment>
<feature type="transmembrane region" description="Helical" evidence="2">
    <location>
        <begin position="70"/>
        <end position="92"/>
    </location>
</feature>
<evidence type="ECO:0000313" key="4">
    <source>
        <dbReference type="EMBL" id="MDN4488552.1"/>
    </source>
</evidence>
<dbReference type="RefSeq" id="WP_301119388.1">
    <property type="nucleotide sequence ID" value="NZ_JAUHPX010000005.1"/>
</dbReference>
<reference evidence="4" key="1">
    <citation type="submission" date="2023-06" db="EMBL/GenBank/DDBJ databases">
        <title>Sysu t00039.</title>
        <authorList>
            <person name="Gao L."/>
            <person name="Fang B.-Z."/>
            <person name="Li W.-J."/>
        </authorList>
    </citation>
    <scope>NUCLEOTIDE SEQUENCE</scope>
    <source>
        <strain evidence="4">SYSU T00039</strain>
    </source>
</reference>
<keyword evidence="5" id="KW-1185">Reference proteome</keyword>
<dbReference type="AlphaFoldDB" id="A0AAW7M5Z5"/>